<gene>
    <name evidence="2" type="ORF">S40285_05556</name>
</gene>
<organism evidence="2 3">
    <name type="scientific">Stachybotrys chlorohalonatus (strain IBT 40285)</name>
    <dbReference type="NCBI Taxonomy" id="1283841"/>
    <lineage>
        <taxon>Eukaryota</taxon>
        <taxon>Fungi</taxon>
        <taxon>Dikarya</taxon>
        <taxon>Ascomycota</taxon>
        <taxon>Pezizomycotina</taxon>
        <taxon>Sordariomycetes</taxon>
        <taxon>Hypocreomycetidae</taxon>
        <taxon>Hypocreales</taxon>
        <taxon>Stachybotryaceae</taxon>
        <taxon>Stachybotrys</taxon>
    </lineage>
</organism>
<accession>A0A084QFI1</accession>
<evidence type="ECO:0000313" key="3">
    <source>
        <dbReference type="Proteomes" id="UP000028524"/>
    </source>
</evidence>
<feature type="compositionally biased region" description="Low complexity" evidence="1">
    <location>
        <begin position="20"/>
        <end position="47"/>
    </location>
</feature>
<sequence>MAATVAHNHSAALPPASNMHSSPHPTHTLHSNPSAAPAAASNGGASPDPLPATRKFKPSDFTVVRTLGTG</sequence>
<evidence type="ECO:0000313" key="2">
    <source>
        <dbReference type="EMBL" id="KFA62716.1"/>
    </source>
</evidence>
<dbReference type="HOGENOM" id="CLU_2759475_0_0_1"/>
<protein>
    <submittedName>
        <fullName evidence="2">Uncharacterized protein</fullName>
    </submittedName>
</protein>
<dbReference type="AlphaFoldDB" id="A0A084QFI1"/>
<keyword evidence="3" id="KW-1185">Reference proteome</keyword>
<feature type="region of interest" description="Disordered" evidence="1">
    <location>
        <begin position="1"/>
        <end position="70"/>
    </location>
</feature>
<evidence type="ECO:0000256" key="1">
    <source>
        <dbReference type="SAM" id="MobiDB-lite"/>
    </source>
</evidence>
<dbReference type="InParanoid" id="A0A084QFI1"/>
<dbReference type="EMBL" id="KL660781">
    <property type="protein sequence ID" value="KFA62716.1"/>
    <property type="molecule type" value="Genomic_DNA"/>
</dbReference>
<dbReference type="Proteomes" id="UP000028524">
    <property type="component" value="Unassembled WGS sequence"/>
</dbReference>
<name>A0A084QFI1_STAC4</name>
<reference evidence="2 3" key="1">
    <citation type="journal article" date="2014" name="BMC Genomics">
        <title>Comparative genome sequencing reveals chemotype-specific gene clusters in the toxigenic black mold Stachybotrys.</title>
        <authorList>
            <person name="Semeiks J."/>
            <person name="Borek D."/>
            <person name="Otwinowski Z."/>
            <person name="Grishin N.V."/>
        </authorList>
    </citation>
    <scope>NUCLEOTIDE SEQUENCE [LARGE SCALE GENOMIC DNA]</scope>
    <source>
        <strain evidence="2 3">IBT 40285</strain>
    </source>
</reference>
<proteinExistence type="predicted"/>